<feature type="transmembrane region" description="Helical" evidence="1">
    <location>
        <begin position="30"/>
        <end position="51"/>
    </location>
</feature>
<feature type="transmembrane region" description="Helical" evidence="1">
    <location>
        <begin position="57"/>
        <end position="73"/>
    </location>
</feature>
<reference evidence="5" key="3">
    <citation type="submission" date="2016-11" db="EMBL/GenBank/DDBJ databases">
        <authorList>
            <person name="Papadimitriou K."/>
        </authorList>
    </citation>
    <scope>NUCLEOTIDE SEQUENCE [LARGE SCALE GENOMIC DNA]</scope>
    <source>
        <strain evidence="5">ACA-DC 1533</strain>
    </source>
</reference>
<dbReference type="EMBL" id="JQBK01000108">
    <property type="protein sequence ID" value="KRN80876.1"/>
    <property type="molecule type" value="Genomic_DNA"/>
</dbReference>
<reference evidence="2 4" key="1">
    <citation type="journal article" date="2015" name="Genome Announc.">
        <title>Expanding the biotechnology potential of lactobacilli through comparative genomics of 213 strains and associated genera.</title>
        <authorList>
            <person name="Sun Z."/>
            <person name="Harris H.M."/>
            <person name="McCann A."/>
            <person name="Guo C."/>
            <person name="Argimon S."/>
            <person name="Zhang W."/>
            <person name="Yang X."/>
            <person name="Jeffery I.B."/>
            <person name="Cooney J.C."/>
            <person name="Kagawa T.F."/>
            <person name="Liu W."/>
            <person name="Song Y."/>
            <person name="Salvetti E."/>
            <person name="Wrobel A."/>
            <person name="Rasinkangas P."/>
            <person name="Parkhill J."/>
            <person name="Rea M.C."/>
            <person name="O'Sullivan O."/>
            <person name="Ritari J."/>
            <person name="Douillard F.P."/>
            <person name="Paul Ross R."/>
            <person name="Yang R."/>
            <person name="Briner A.E."/>
            <person name="Felis G.E."/>
            <person name="de Vos W.M."/>
            <person name="Barrangou R."/>
            <person name="Klaenhammer T.R."/>
            <person name="Caufield P.W."/>
            <person name="Cui Y."/>
            <person name="Zhang H."/>
            <person name="O'Toole P.W."/>
        </authorList>
    </citation>
    <scope>NUCLEOTIDE SEQUENCE [LARGE SCALE GENOMIC DNA]</scope>
    <source>
        <strain evidence="2 4">DSM 15353</strain>
    </source>
</reference>
<evidence type="ECO:0000313" key="5">
    <source>
        <dbReference type="Proteomes" id="UP000190935"/>
    </source>
</evidence>
<dbReference type="KEGG" id="laca:LAC1533_2250"/>
<dbReference type="RefSeq" id="WP_010499342.1">
    <property type="nucleotide sequence ID" value="NZ_JQBK01000108.1"/>
</dbReference>
<accession>A0A0R2K1F9</accession>
<dbReference type="EMBL" id="LT630287">
    <property type="protein sequence ID" value="SFV41676.1"/>
    <property type="molecule type" value="Genomic_DNA"/>
</dbReference>
<dbReference type="STRING" id="89059.LAC1533_2250"/>
<feature type="transmembrane region" description="Helical" evidence="1">
    <location>
        <begin position="125"/>
        <end position="142"/>
    </location>
</feature>
<dbReference type="Proteomes" id="UP000190935">
    <property type="component" value="Chromosome I"/>
</dbReference>
<dbReference type="PATRIC" id="fig|89059.3.peg.187"/>
<dbReference type="OrthoDB" id="3183957at2"/>
<evidence type="ECO:0000313" key="2">
    <source>
        <dbReference type="EMBL" id="KRN80876.1"/>
    </source>
</evidence>
<organism evidence="2 4">
    <name type="scientific">Ligilactobacillus acidipiscis</name>
    <dbReference type="NCBI Taxonomy" id="89059"/>
    <lineage>
        <taxon>Bacteria</taxon>
        <taxon>Bacillati</taxon>
        <taxon>Bacillota</taxon>
        <taxon>Bacilli</taxon>
        <taxon>Lactobacillales</taxon>
        <taxon>Lactobacillaceae</taxon>
        <taxon>Ligilactobacillus</taxon>
    </lineage>
</organism>
<name>A0A0R2K1F9_9LACO</name>
<reference evidence="3" key="2">
    <citation type="submission" date="2016-11" db="EMBL/GenBank/DDBJ databases">
        <authorList>
            <person name="Jaros S."/>
            <person name="Januszkiewicz K."/>
            <person name="Wedrychowicz H."/>
        </authorList>
    </citation>
    <scope>NUCLEOTIDE SEQUENCE [LARGE SCALE GENOMIC DNA]</scope>
    <source>
        <strain evidence="3">ACA-DC 1533</strain>
    </source>
</reference>
<dbReference type="AlphaFoldDB" id="A0A0R2K1F9"/>
<evidence type="ECO:0000313" key="4">
    <source>
        <dbReference type="Proteomes" id="UP000051491"/>
    </source>
</evidence>
<evidence type="ECO:0000313" key="3">
    <source>
        <dbReference type="EMBL" id="SFV41676.1"/>
    </source>
</evidence>
<keyword evidence="1" id="KW-0472">Membrane</keyword>
<protein>
    <submittedName>
        <fullName evidence="2">Uncharacterized protein</fullName>
    </submittedName>
</protein>
<dbReference type="Proteomes" id="UP000051491">
    <property type="component" value="Unassembled WGS sequence"/>
</dbReference>
<sequence>MAKNKKQEQKRIEEQRKKQSRETMSFNRFLLFRYVAAFFFFLNLYWLVLLIQGHQQTLLLPLLLMVAVLPVVWEHFKKLHNSSNELPYSKIYFWIQLGVNFALLLICMTPLFANFYPFMSVRGKTLIITMLILGILLCLFMERRVNLIEHDRDRYLKTMQEYNDALNKK</sequence>
<evidence type="ECO:0000256" key="1">
    <source>
        <dbReference type="SAM" id="Phobius"/>
    </source>
</evidence>
<feature type="transmembrane region" description="Helical" evidence="1">
    <location>
        <begin position="93"/>
        <end position="113"/>
    </location>
</feature>
<dbReference type="GeneID" id="95350339"/>
<proteinExistence type="predicted"/>
<gene>
    <name evidence="2" type="ORF">IV43_GL000183</name>
    <name evidence="3" type="ORF">LAC1533_2250</name>
</gene>
<keyword evidence="1" id="KW-0812">Transmembrane</keyword>
<keyword evidence="1" id="KW-1133">Transmembrane helix</keyword>